<evidence type="ECO:0000256" key="1">
    <source>
        <dbReference type="SAM" id="Phobius"/>
    </source>
</evidence>
<feature type="transmembrane region" description="Helical" evidence="1">
    <location>
        <begin position="20"/>
        <end position="45"/>
    </location>
</feature>
<reference evidence="2 3" key="1">
    <citation type="submission" date="2013-07" db="EMBL/GenBank/DDBJ databases">
        <authorList>
            <person name="Weinstock G."/>
            <person name="Sodergren E."/>
            <person name="Wylie T."/>
            <person name="Fulton L."/>
            <person name="Fulton R."/>
            <person name="Fronick C."/>
            <person name="O'Laughlin M."/>
            <person name="Godfrey J."/>
            <person name="Miner T."/>
            <person name="Herter B."/>
            <person name="Appelbaum E."/>
            <person name="Cordes M."/>
            <person name="Lek S."/>
            <person name="Wollam A."/>
            <person name="Pepin K.H."/>
            <person name="Palsikar V.B."/>
            <person name="Mitreva M."/>
            <person name="Wilson R.K."/>
        </authorList>
    </citation>
    <scope>NUCLEOTIDE SEQUENCE [LARGE SCALE GENOMIC DNA]</scope>
    <source>
        <strain evidence="2 3">ATCC 14940</strain>
    </source>
</reference>
<sequence length="59" mass="7091">MLQHIYHTSYENKNQHYENIISYLWIMLNSFAEICMIVTNSAALFTRWCLKTDCKSQED</sequence>
<keyword evidence="1" id="KW-0472">Membrane</keyword>
<gene>
    <name evidence="2" type="ORF">CLOSYM_01261</name>
</gene>
<proteinExistence type="predicted"/>
<comment type="caution">
    <text evidence="2">The sequence shown here is derived from an EMBL/GenBank/DDBJ whole genome shotgun (WGS) entry which is preliminary data.</text>
</comment>
<keyword evidence="1" id="KW-1133">Transmembrane helix</keyword>
<dbReference type="EMBL" id="AWSU01000105">
    <property type="protein sequence ID" value="ERI78871.1"/>
    <property type="molecule type" value="Genomic_DNA"/>
</dbReference>
<evidence type="ECO:0000313" key="2">
    <source>
        <dbReference type="EMBL" id="ERI78871.1"/>
    </source>
</evidence>
<organism evidence="2 3">
    <name type="scientific">[Clostridium] symbiosum ATCC 14940</name>
    <dbReference type="NCBI Taxonomy" id="411472"/>
    <lineage>
        <taxon>Bacteria</taxon>
        <taxon>Bacillati</taxon>
        <taxon>Bacillota</taxon>
        <taxon>Clostridia</taxon>
        <taxon>Lachnospirales</taxon>
        <taxon>Lachnospiraceae</taxon>
        <taxon>Otoolea</taxon>
    </lineage>
</organism>
<name>A0ABC9U109_CLOSY</name>
<dbReference type="AlphaFoldDB" id="A0ABC9U109"/>
<protein>
    <submittedName>
        <fullName evidence="2">Uncharacterized protein</fullName>
    </submittedName>
</protein>
<dbReference type="Proteomes" id="UP000016491">
    <property type="component" value="Unassembled WGS sequence"/>
</dbReference>
<accession>A0ABC9U109</accession>
<keyword evidence="1" id="KW-0812">Transmembrane</keyword>
<evidence type="ECO:0000313" key="3">
    <source>
        <dbReference type="Proteomes" id="UP000016491"/>
    </source>
</evidence>